<keyword evidence="1" id="KW-0812">Transmembrane</keyword>
<proteinExistence type="predicted"/>
<evidence type="ECO:0000313" key="3">
    <source>
        <dbReference type="Proteomes" id="UP000286947"/>
    </source>
</evidence>
<accession>A0A433SA33</accession>
<keyword evidence="1" id="KW-1133">Transmembrane helix</keyword>
<evidence type="ECO:0000256" key="1">
    <source>
        <dbReference type="SAM" id="Phobius"/>
    </source>
</evidence>
<dbReference type="RefSeq" id="WP_126980861.1">
    <property type="nucleotide sequence ID" value="NZ_PQSP01000010.1"/>
</dbReference>
<feature type="transmembrane region" description="Helical" evidence="1">
    <location>
        <begin position="124"/>
        <end position="147"/>
    </location>
</feature>
<dbReference type="OrthoDB" id="877274at2"/>
<gene>
    <name evidence="2" type="ORF">CUZ56_02693</name>
</gene>
<feature type="transmembrane region" description="Helical" evidence="1">
    <location>
        <begin position="153"/>
        <end position="172"/>
    </location>
</feature>
<keyword evidence="1" id="KW-0472">Membrane</keyword>
<protein>
    <submittedName>
        <fullName evidence="2">Uncharacterized protein</fullName>
    </submittedName>
</protein>
<dbReference type="Proteomes" id="UP000286947">
    <property type="component" value="Unassembled WGS sequence"/>
</dbReference>
<dbReference type="AlphaFoldDB" id="A0A433SA33"/>
<keyword evidence="3" id="KW-1185">Reference proteome</keyword>
<dbReference type="EMBL" id="PQSP01000010">
    <property type="protein sequence ID" value="RUS65607.1"/>
    <property type="molecule type" value="Genomic_DNA"/>
</dbReference>
<reference evidence="2 3" key="1">
    <citation type="submission" date="2018-01" db="EMBL/GenBank/DDBJ databases">
        <title>Saezia sanguinis gen. nov., sp. nov., in the order Burkholderiales isolated from human blood.</title>
        <authorList>
            <person name="Medina-Pascual M.J."/>
            <person name="Valdezate S."/>
            <person name="Monzon S."/>
            <person name="Cuesta I."/>
            <person name="Carrasco G."/>
            <person name="Villalon P."/>
            <person name="Saez-Nieto J.A."/>
        </authorList>
    </citation>
    <scope>NUCLEOTIDE SEQUENCE [LARGE SCALE GENOMIC DNA]</scope>
    <source>
        <strain evidence="2 3">CNM695-12</strain>
    </source>
</reference>
<comment type="caution">
    <text evidence="2">The sequence shown here is derived from an EMBL/GenBank/DDBJ whole genome shotgun (WGS) entry which is preliminary data.</text>
</comment>
<organism evidence="2 3">
    <name type="scientific">Saezia sanguinis</name>
    <dbReference type="NCBI Taxonomy" id="1965230"/>
    <lineage>
        <taxon>Bacteria</taxon>
        <taxon>Pseudomonadati</taxon>
        <taxon>Pseudomonadota</taxon>
        <taxon>Betaproteobacteria</taxon>
        <taxon>Burkholderiales</taxon>
        <taxon>Saeziaceae</taxon>
        <taxon>Saezia</taxon>
    </lineage>
</organism>
<name>A0A433SA33_9BURK</name>
<sequence>MLVPKYWAEAREQYKTPAGQKPRRQVTLRRLGWSDTSQEDAQRHAEQRVHEAMQEVLSGQMEAPDIQRRERKFAYNGADGLPIREEVVHKQGENVITRNAYGALCLNTPDVMFIDVDIEKKRPVFGCLFSLALFMVLWVTVAAMFIFIWKKSVMGSIGLGFLAGMLISFVLLEMIERIAQSILFSGNKPEQRALARIEALAQTHPDWLFNVYRTSAGYRLLMLHRTFDPADEAIWQQIETALPDPMYVRMCRLQNCFRARLTPKPWRTGIRQHIEPQRRIWDISQAGLPARLSWIEKYEDTTQNYATCHFVKQYGKGFTDPKAEQVRALHDDWCKVHSQLPLA</sequence>
<evidence type="ECO:0000313" key="2">
    <source>
        <dbReference type="EMBL" id="RUS65607.1"/>
    </source>
</evidence>